<dbReference type="Proteomes" id="UP001521181">
    <property type="component" value="Unassembled WGS sequence"/>
</dbReference>
<keyword evidence="1" id="KW-0378">Hydrolase</keyword>
<gene>
    <name evidence="1" type="ORF">LZA78_05245</name>
</gene>
<dbReference type="InterPro" id="IPR029058">
    <property type="entry name" value="AB_hydrolase_fold"/>
</dbReference>
<evidence type="ECO:0000313" key="1">
    <source>
        <dbReference type="EMBL" id="MCE5972877.1"/>
    </source>
</evidence>
<accession>A0ABS8YSP2</accession>
<sequence length="311" mass="35422">MRDLTDGEWLQRIEELGEEAGYYEPLGKRHHAMLSDEGPVLLVTFETRTSIRNGAPDELPLGYRIAHAQGWSSLTLISDEESWFRDRSVYAYVDRLVDEAFFEDFDRVVFYGEGSGGYAAAAFAVAAPGATVIAIQPQATLSPRLTGWDTRFPRMRRTSFTDRYGFAPDMIDGAGAAYILFDPHETLDAMHAAMFARPHVTLLPCRNLGGHIGWMLHEMDILNQILTLACRGEFDAQAFWRLYRARRDMPRYLRRLIARLEAEERSYLEALVCRHALERFEGLRIRARLTSLEDGLRAKGVDLPGLRRIHA</sequence>
<comment type="caution">
    <text evidence="1">The sequence shown here is derived from an EMBL/GenBank/DDBJ whole genome shotgun (WGS) entry which is preliminary data.</text>
</comment>
<organism evidence="1 2">
    <name type="scientific">Rhodobacter flavimaris</name>
    <dbReference type="NCBI Taxonomy" id="2907145"/>
    <lineage>
        <taxon>Bacteria</taxon>
        <taxon>Pseudomonadati</taxon>
        <taxon>Pseudomonadota</taxon>
        <taxon>Alphaproteobacteria</taxon>
        <taxon>Rhodobacterales</taxon>
        <taxon>Rhodobacter group</taxon>
        <taxon>Rhodobacter</taxon>
    </lineage>
</organism>
<name>A0ABS8YSP2_9RHOB</name>
<evidence type="ECO:0000313" key="2">
    <source>
        <dbReference type="Proteomes" id="UP001521181"/>
    </source>
</evidence>
<reference evidence="1 2" key="1">
    <citation type="submission" date="2021-12" db="EMBL/GenBank/DDBJ databases">
        <title>Sinirhodobacter sp. WL0062 is a bacterium isolated from seawater.</title>
        <authorList>
            <person name="Wang L."/>
            <person name="He W."/>
            <person name="Zhang D.-F."/>
        </authorList>
    </citation>
    <scope>NUCLEOTIDE SEQUENCE [LARGE SCALE GENOMIC DNA]</scope>
    <source>
        <strain evidence="1 2">WL0062</strain>
    </source>
</reference>
<proteinExistence type="predicted"/>
<dbReference type="RefSeq" id="WP_233675885.1">
    <property type="nucleotide sequence ID" value="NZ_JAJUOS010000003.1"/>
</dbReference>
<dbReference type="EMBL" id="JAJUOS010000003">
    <property type="protein sequence ID" value="MCE5972877.1"/>
    <property type="molecule type" value="Genomic_DNA"/>
</dbReference>
<keyword evidence="2" id="KW-1185">Reference proteome</keyword>
<dbReference type="GO" id="GO:0016787">
    <property type="term" value="F:hydrolase activity"/>
    <property type="evidence" value="ECO:0007669"/>
    <property type="project" value="UniProtKB-KW"/>
</dbReference>
<protein>
    <submittedName>
        <fullName evidence="1">Alpha/beta hydrolase fold domain-containing protein</fullName>
    </submittedName>
</protein>
<dbReference type="SUPFAM" id="SSF53474">
    <property type="entry name" value="alpha/beta-Hydrolases"/>
    <property type="match status" value="1"/>
</dbReference>